<organism evidence="2 3">
    <name type="scientific">Liparis tanakae</name>
    <name type="common">Tanaka's snailfish</name>
    <dbReference type="NCBI Taxonomy" id="230148"/>
    <lineage>
        <taxon>Eukaryota</taxon>
        <taxon>Metazoa</taxon>
        <taxon>Chordata</taxon>
        <taxon>Craniata</taxon>
        <taxon>Vertebrata</taxon>
        <taxon>Euteleostomi</taxon>
        <taxon>Actinopterygii</taxon>
        <taxon>Neopterygii</taxon>
        <taxon>Teleostei</taxon>
        <taxon>Neoteleostei</taxon>
        <taxon>Acanthomorphata</taxon>
        <taxon>Eupercaria</taxon>
        <taxon>Perciformes</taxon>
        <taxon>Cottioidei</taxon>
        <taxon>Cottales</taxon>
        <taxon>Liparidae</taxon>
        <taxon>Liparis</taxon>
    </lineage>
</organism>
<evidence type="ECO:0000313" key="2">
    <source>
        <dbReference type="EMBL" id="TNN76000.1"/>
    </source>
</evidence>
<proteinExistence type="predicted"/>
<protein>
    <submittedName>
        <fullName evidence="2">Uncharacterized protein</fullName>
    </submittedName>
</protein>
<name>A0A4Z2IDF6_9TELE</name>
<feature type="region of interest" description="Disordered" evidence="1">
    <location>
        <begin position="1"/>
        <end position="62"/>
    </location>
</feature>
<accession>A0A4Z2IDF6</accession>
<sequence>MVSEGNRCPTSPHLRRLKENDSDSEEPPSERKSFSSCDGYQRGVEDGEEVEVEEEEEGEWRW</sequence>
<dbReference type="EMBL" id="SRLO01000097">
    <property type="protein sequence ID" value="TNN76000.1"/>
    <property type="molecule type" value="Genomic_DNA"/>
</dbReference>
<evidence type="ECO:0000256" key="1">
    <source>
        <dbReference type="SAM" id="MobiDB-lite"/>
    </source>
</evidence>
<comment type="caution">
    <text evidence="2">The sequence shown here is derived from an EMBL/GenBank/DDBJ whole genome shotgun (WGS) entry which is preliminary data.</text>
</comment>
<feature type="compositionally biased region" description="Acidic residues" evidence="1">
    <location>
        <begin position="46"/>
        <end position="62"/>
    </location>
</feature>
<gene>
    <name evidence="2" type="ORF">EYF80_013763</name>
</gene>
<keyword evidence="3" id="KW-1185">Reference proteome</keyword>
<reference evidence="2 3" key="1">
    <citation type="submission" date="2019-03" db="EMBL/GenBank/DDBJ databases">
        <title>First draft genome of Liparis tanakae, snailfish: a comprehensive survey of snailfish specific genes.</title>
        <authorList>
            <person name="Kim W."/>
            <person name="Song I."/>
            <person name="Jeong J.-H."/>
            <person name="Kim D."/>
            <person name="Kim S."/>
            <person name="Ryu S."/>
            <person name="Song J.Y."/>
            <person name="Lee S.K."/>
        </authorList>
    </citation>
    <scope>NUCLEOTIDE SEQUENCE [LARGE SCALE GENOMIC DNA]</scope>
    <source>
        <tissue evidence="2">Muscle</tissue>
    </source>
</reference>
<dbReference type="Proteomes" id="UP000314294">
    <property type="component" value="Unassembled WGS sequence"/>
</dbReference>
<evidence type="ECO:0000313" key="3">
    <source>
        <dbReference type="Proteomes" id="UP000314294"/>
    </source>
</evidence>
<dbReference type="AlphaFoldDB" id="A0A4Z2IDF6"/>